<keyword evidence="3" id="KW-1133">Transmembrane helix</keyword>
<feature type="repeat" description="ANK" evidence="1">
    <location>
        <begin position="82"/>
        <end position="114"/>
    </location>
</feature>
<dbReference type="PROSITE" id="PS50088">
    <property type="entry name" value="ANK_REPEAT"/>
    <property type="match status" value="1"/>
</dbReference>
<gene>
    <name evidence="5" type="ORF">SLEP1_g56217</name>
</gene>
<dbReference type="InterPro" id="IPR026961">
    <property type="entry name" value="PGG_dom"/>
</dbReference>
<dbReference type="InterPro" id="IPR036770">
    <property type="entry name" value="Ankyrin_rpt-contain_sf"/>
</dbReference>
<keyword evidence="3" id="KW-0472">Membrane</keyword>
<dbReference type="PANTHER" id="PTHR24177:SF329">
    <property type="entry name" value="ANKYRIN REPEAT PROTEIN"/>
    <property type="match status" value="1"/>
</dbReference>
<evidence type="ECO:0000256" key="2">
    <source>
        <dbReference type="SAM" id="MobiDB-lite"/>
    </source>
</evidence>
<keyword evidence="3" id="KW-0812">Transmembrane</keyword>
<dbReference type="InterPro" id="IPR002110">
    <property type="entry name" value="Ankyrin_rpt"/>
</dbReference>
<feature type="domain" description="PGG" evidence="4">
    <location>
        <begin position="357"/>
        <end position="469"/>
    </location>
</feature>
<evidence type="ECO:0000313" key="5">
    <source>
        <dbReference type="EMBL" id="GKV49467.1"/>
    </source>
</evidence>
<dbReference type="Gene3D" id="1.25.40.20">
    <property type="entry name" value="Ankyrin repeat-containing domain"/>
    <property type="match status" value="1"/>
</dbReference>
<evidence type="ECO:0000259" key="4">
    <source>
        <dbReference type="Pfam" id="PF13962"/>
    </source>
</evidence>
<dbReference type="Proteomes" id="UP001054252">
    <property type="component" value="Unassembled WGS sequence"/>
</dbReference>
<feature type="transmembrane region" description="Helical" evidence="3">
    <location>
        <begin position="403"/>
        <end position="428"/>
    </location>
</feature>
<feature type="transmembrane region" description="Helical" evidence="3">
    <location>
        <begin position="440"/>
        <end position="471"/>
    </location>
</feature>
<comment type="caution">
    <text evidence="5">The sequence shown here is derived from an EMBL/GenBank/DDBJ whole genome shotgun (WGS) entry which is preliminary data.</text>
</comment>
<dbReference type="Pfam" id="PF13962">
    <property type="entry name" value="PGG"/>
    <property type="match status" value="1"/>
</dbReference>
<dbReference type="SMART" id="SM00248">
    <property type="entry name" value="ANK"/>
    <property type="match status" value="4"/>
</dbReference>
<proteinExistence type="predicted"/>
<evidence type="ECO:0000256" key="1">
    <source>
        <dbReference type="PROSITE-ProRule" id="PRU00023"/>
    </source>
</evidence>
<dbReference type="EMBL" id="BPVZ01000300">
    <property type="protein sequence ID" value="GKV49467.1"/>
    <property type="molecule type" value="Genomic_DNA"/>
</dbReference>
<feature type="region of interest" description="Disordered" evidence="2">
    <location>
        <begin position="1"/>
        <end position="25"/>
    </location>
</feature>
<organism evidence="5 6">
    <name type="scientific">Rubroshorea leprosula</name>
    <dbReference type="NCBI Taxonomy" id="152421"/>
    <lineage>
        <taxon>Eukaryota</taxon>
        <taxon>Viridiplantae</taxon>
        <taxon>Streptophyta</taxon>
        <taxon>Embryophyta</taxon>
        <taxon>Tracheophyta</taxon>
        <taxon>Spermatophyta</taxon>
        <taxon>Magnoliopsida</taxon>
        <taxon>eudicotyledons</taxon>
        <taxon>Gunneridae</taxon>
        <taxon>Pentapetalae</taxon>
        <taxon>rosids</taxon>
        <taxon>malvids</taxon>
        <taxon>Malvales</taxon>
        <taxon>Dipterocarpaceae</taxon>
        <taxon>Rubroshorea</taxon>
    </lineage>
</organism>
<feature type="transmembrane region" description="Helical" evidence="3">
    <location>
        <begin position="364"/>
        <end position="383"/>
    </location>
</feature>
<dbReference type="PROSITE" id="PS50297">
    <property type="entry name" value="ANK_REP_REGION"/>
    <property type="match status" value="1"/>
</dbReference>
<evidence type="ECO:0000256" key="3">
    <source>
        <dbReference type="SAM" id="Phobius"/>
    </source>
</evidence>
<dbReference type="SUPFAM" id="SSF48403">
    <property type="entry name" value="Ankyrin repeat"/>
    <property type="match status" value="1"/>
</dbReference>
<protein>
    <recommendedName>
        <fullName evidence="4">PGG domain-containing protein</fullName>
    </recommendedName>
</protein>
<sequence>MHQEWQSKSKPETGVGGSDGKEDEIIEMTQCEESGRWEEDEMTEDPCLVKLRKSIRKGDWNAVEQFFVSDEYPLDTIILSNEGYTALHVAILAGKYEIVKELIKMMSETDLEKKTARNSGGHTALTLVATTGRTDMAKCIVKENSKSKLLTIENDGGFIPVTAACAMGHKDMTRYLYSVTPPEVFLPQRGKYGFDLVRAAMENKILVQHLPICGVVDAMFEATKQGMVEFVVELLKVSQPLIFHNDDGRHVFMIAIQYRQVNIFTLLHGINEEWKAHILKQTDREGNNMLHVAGEKAPHSQLVQVSSPALQMQRELQWFKEVERIVPEWCKESKNNNGETPYEVFSNSHEELVKAGEKWMRGTASSFIVVSTLIITMAFAAAITLPGGNAQDGFPNFLQNGSFMIFIISDAISFFAASTSVIMFLEILASRFVPEDFLEYLPSLLVILLCSILLSIAAMMVSFSAALWIMLKHQRAAIIPIIVLASMAVSYFGLSQFPIVDIYLLNHAAGLSFNRKMKPWLYGGEQVG</sequence>
<keyword evidence="6" id="KW-1185">Reference proteome</keyword>
<reference evidence="5 6" key="1">
    <citation type="journal article" date="2021" name="Commun. Biol.">
        <title>The genome of Shorea leprosula (Dipterocarpaceae) highlights the ecological relevance of drought in aseasonal tropical rainforests.</title>
        <authorList>
            <person name="Ng K.K.S."/>
            <person name="Kobayashi M.J."/>
            <person name="Fawcett J.A."/>
            <person name="Hatakeyama M."/>
            <person name="Paape T."/>
            <person name="Ng C.H."/>
            <person name="Ang C.C."/>
            <person name="Tnah L.H."/>
            <person name="Lee C.T."/>
            <person name="Nishiyama T."/>
            <person name="Sese J."/>
            <person name="O'Brien M.J."/>
            <person name="Copetti D."/>
            <person name="Mohd Noor M.I."/>
            <person name="Ong R.C."/>
            <person name="Putra M."/>
            <person name="Sireger I.Z."/>
            <person name="Indrioko S."/>
            <person name="Kosugi Y."/>
            <person name="Izuno A."/>
            <person name="Isagi Y."/>
            <person name="Lee S.L."/>
            <person name="Shimizu K.K."/>
        </authorList>
    </citation>
    <scope>NUCLEOTIDE SEQUENCE [LARGE SCALE GENOMIC DNA]</scope>
    <source>
        <strain evidence="5">214</strain>
    </source>
</reference>
<feature type="compositionally biased region" description="Basic and acidic residues" evidence="2">
    <location>
        <begin position="1"/>
        <end position="11"/>
    </location>
</feature>
<dbReference type="GO" id="GO:0016020">
    <property type="term" value="C:membrane"/>
    <property type="evidence" value="ECO:0007669"/>
    <property type="project" value="TreeGrafter"/>
</dbReference>
<dbReference type="Pfam" id="PF00023">
    <property type="entry name" value="Ank"/>
    <property type="match status" value="1"/>
</dbReference>
<dbReference type="AlphaFoldDB" id="A0AAV5MM09"/>
<evidence type="ECO:0000313" key="6">
    <source>
        <dbReference type="Proteomes" id="UP001054252"/>
    </source>
</evidence>
<keyword evidence="1" id="KW-0040">ANK repeat</keyword>
<feature type="transmembrane region" description="Helical" evidence="3">
    <location>
        <begin position="477"/>
        <end position="494"/>
    </location>
</feature>
<dbReference type="PANTHER" id="PTHR24177">
    <property type="entry name" value="CASKIN"/>
    <property type="match status" value="1"/>
</dbReference>
<accession>A0AAV5MM09</accession>
<name>A0AAV5MM09_9ROSI</name>